<evidence type="ECO:0000313" key="1">
    <source>
        <dbReference type="EMBL" id="OGM42943.1"/>
    </source>
</evidence>
<evidence type="ECO:0000313" key="2">
    <source>
        <dbReference type="Proteomes" id="UP000179179"/>
    </source>
</evidence>
<organism evidence="1 2">
    <name type="scientific">Aspergillus bombycis</name>
    <dbReference type="NCBI Taxonomy" id="109264"/>
    <lineage>
        <taxon>Eukaryota</taxon>
        <taxon>Fungi</taxon>
        <taxon>Dikarya</taxon>
        <taxon>Ascomycota</taxon>
        <taxon>Pezizomycotina</taxon>
        <taxon>Eurotiomycetes</taxon>
        <taxon>Eurotiomycetidae</taxon>
        <taxon>Eurotiales</taxon>
        <taxon>Aspergillaceae</taxon>
        <taxon>Aspergillus</taxon>
    </lineage>
</organism>
<protein>
    <submittedName>
        <fullName evidence="1">Leucine Rich Repeat domain protein</fullName>
    </submittedName>
</protein>
<dbReference type="OrthoDB" id="676979at2759"/>
<comment type="caution">
    <text evidence="1">The sequence shown here is derived from an EMBL/GenBank/DDBJ whole genome shotgun (WGS) entry which is preliminary data.</text>
</comment>
<reference evidence="1 2" key="1">
    <citation type="journal article" date="2016" name="Genome Biol. Evol.">
        <title>Draft genome sequence of an aflatoxigenic Aspergillus species, A. bombycis.</title>
        <authorList>
            <person name="Moore G.G."/>
            <person name="Mack B.M."/>
            <person name="Beltz S.B."/>
            <person name="Gilbert M.K."/>
        </authorList>
    </citation>
    <scope>NUCLEOTIDE SEQUENCE [LARGE SCALE GENOMIC DNA]</scope>
    <source>
        <strain evidence="2">NRRL 26010</strain>
    </source>
</reference>
<dbReference type="AlphaFoldDB" id="A0A1F7ZU05"/>
<dbReference type="STRING" id="109264.A0A1F7ZU05"/>
<dbReference type="EMBL" id="LYCR01000079">
    <property type="protein sequence ID" value="OGM42943.1"/>
    <property type="molecule type" value="Genomic_DNA"/>
</dbReference>
<proteinExistence type="predicted"/>
<keyword evidence="2" id="KW-1185">Reference proteome</keyword>
<gene>
    <name evidence="1" type="ORF">ABOM_008493</name>
</gene>
<sequence length="78" mass="8318">MEKLNNEDGQLFIKNLASFVRTHEKALANALQLKRQPSKNASTQSSSATNSASSALAAALSFGALKFTSQTIKPLNLP</sequence>
<dbReference type="RefSeq" id="XP_022386660.1">
    <property type="nucleotide sequence ID" value="XM_022535622.1"/>
</dbReference>
<name>A0A1F7ZU05_9EURO</name>
<accession>A0A1F7ZU05</accession>
<dbReference type="Proteomes" id="UP000179179">
    <property type="component" value="Unassembled WGS sequence"/>
</dbReference>
<dbReference type="GeneID" id="34451883"/>